<evidence type="ECO:0008006" key="3">
    <source>
        <dbReference type="Google" id="ProtNLM"/>
    </source>
</evidence>
<proteinExistence type="predicted"/>
<keyword evidence="2" id="KW-1185">Reference proteome</keyword>
<dbReference type="RefSeq" id="WP_342880346.1">
    <property type="nucleotide sequence ID" value="NZ_JBBMQX010000024.1"/>
</dbReference>
<organism evidence="1 2">
    <name type="scientific">Pseudoalteromonas arctica</name>
    <dbReference type="NCBI Taxonomy" id="394751"/>
    <lineage>
        <taxon>Bacteria</taxon>
        <taxon>Pseudomonadati</taxon>
        <taxon>Pseudomonadota</taxon>
        <taxon>Gammaproteobacteria</taxon>
        <taxon>Alteromonadales</taxon>
        <taxon>Pseudoalteromonadaceae</taxon>
        <taxon>Pseudoalteromonas</taxon>
    </lineage>
</organism>
<name>A0ABU9TLP1_9GAMM</name>
<sequence length="136" mass="15569">MKLHRTLQTWLDELNEEVTLISSSDINHEANEHLIIFGVSENELAVWGKESITNFILGCRDVHATKTNSVPMQFYCWFDELAGQLRISVVSREHNKLPFKCKLNLCELPEMVQGLFNNDSGVYNKNAKLNVWCSGI</sequence>
<evidence type="ECO:0000313" key="2">
    <source>
        <dbReference type="Proteomes" id="UP001457661"/>
    </source>
</evidence>
<dbReference type="Proteomes" id="UP001457661">
    <property type="component" value="Unassembled WGS sequence"/>
</dbReference>
<reference evidence="1 2" key="1">
    <citation type="submission" date="2024-03" db="EMBL/GenBank/DDBJ databases">
        <title>Community enrichment and isolation of bacterial strains for fucoidan degradation.</title>
        <authorList>
            <person name="Sichert A."/>
        </authorList>
    </citation>
    <scope>NUCLEOTIDE SEQUENCE [LARGE SCALE GENOMIC DNA]</scope>
    <source>
        <strain evidence="1 2">AS26</strain>
    </source>
</reference>
<evidence type="ECO:0000313" key="1">
    <source>
        <dbReference type="EMBL" id="MEM5534632.1"/>
    </source>
</evidence>
<protein>
    <recommendedName>
        <fullName evidence="3">Orphan protein</fullName>
    </recommendedName>
</protein>
<dbReference type="EMBL" id="JBBMQX010000024">
    <property type="protein sequence ID" value="MEM5534632.1"/>
    <property type="molecule type" value="Genomic_DNA"/>
</dbReference>
<accession>A0ABU9TLP1</accession>
<gene>
    <name evidence="1" type="ORF">WNY57_19580</name>
</gene>
<comment type="caution">
    <text evidence="1">The sequence shown here is derived from an EMBL/GenBank/DDBJ whole genome shotgun (WGS) entry which is preliminary data.</text>
</comment>